<dbReference type="RefSeq" id="WP_277443530.1">
    <property type="nucleotide sequence ID" value="NZ_JAKOAV010000011.1"/>
</dbReference>
<protein>
    <submittedName>
        <fullName evidence="1">Uncharacterized protein</fullName>
    </submittedName>
</protein>
<accession>A0A9X4H1N9</accession>
<dbReference type="EMBL" id="JAKOAV010000011">
    <property type="protein sequence ID" value="MDF9408235.1"/>
    <property type="molecule type" value="Genomic_DNA"/>
</dbReference>
<dbReference type="Proteomes" id="UP001154312">
    <property type="component" value="Unassembled WGS sequence"/>
</dbReference>
<sequence length="378" mass="44290">MKLIDFLDRVGEERVWEIALALQVVGVGDNFYLGHIKKLIIDFLTHSRSIDWLLNRLGPRSVSTLKKMVYSWKSPGPGVESTLSRYGLVFHGQIPDDLRELYVAHFYPKVVGTFPGVPRPVVTSAFLKLVLLLGFIQREKVVMNPDKPRSFSQKMKKLSGQLGLCDDHWLREILEYLKDRRLIYIKNGVIFPDRGKLLSWYSDMGHDCKWDFYEWVAAKTRSEETLEFLTILARAQRQQEDWINVEVFSGLVRVREISERLGLVRYMDNGEKCYVQLTAEGWHISKKSYPDEWIERAIVVSADFETCIPCTYDPQIIAIMDYFGELVTHDFFLVFTLENLKGKTRDAWCDYREFLKVLSERSRRLPDVVRYKLKQDFH</sequence>
<gene>
    <name evidence="1" type="ORF">L7E55_07655</name>
</gene>
<dbReference type="AlphaFoldDB" id="A0A9X4H1N9"/>
<keyword evidence="2" id="KW-1185">Reference proteome</keyword>
<evidence type="ECO:0000313" key="2">
    <source>
        <dbReference type="Proteomes" id="UP001154312"/>
    </source>
</evidence>
<comment type="caution">
    <text evidence="1">The sequence shown here is derived from an EMBL/GenBank/DDBJ whole genome shotgun (WGS) entry which is preliminary data.</text>
</comment>
<reference evidence="1" key="1">
    <citation type="submission" date="2022-02" db="EMBL/GenBank/DDBJ databases">
        <authorList>
            <person name="Leng L."/>
        </authorList>
    </citation>
    <scope>NUCLEOTIDE SEQUENCE</scope>
    <source>
        <strain evidence="1">JI</strain>
    </source>
</reference>
<organism evidence="1 2">
    <name type="scientific">Pelotomaculum isophthalicicum JI</name>
    <dbReference type="NCBI Taxonomy" id="947010"/>
    <lineage>
        <taxon>Bacteria</taxon>
        <taxon>Bacillati</taxon>
        <taxon>Bacillota</taxon>
        <taxon>Clostridia</taxon>
        <taxon>Eubacteriales</taxon>
        <taxon>Desulfotomaculaceae</taxon>
        <taxon>Pelotomaculum</taxon>
    </lineage>
</organism>
<evidence type="ECO:0000313" key="1">
    <source>
        <dbReference type="EMBL" id="MDF9408235.1"/>
    </source>
</evidence>
<proteinExistence type="predicted"/>
<name>A0A9X4H1N9_9FIRM</name>